<dbReference type="AlphaFoldDB" id="A0A0A8ZAH0"/>
<organism evidence="1">
    <name type="scientific">Arundo donax</name>
    <name type="common">Giant reed</name>
    <name type="synonym">Donax arundinaceus</name>
    <dbReference type="NCBI Taxonomy" id="35708"/>
    <lineage>
        <taxon>Eukaryota</taxon>
        <taxon>Viridiplantae</taxon>
        <taxon>Streptophyta</taxon>
        <taxon>Embryophyta</taxon>
        <taxon>Tracheophyta</taxon>
        <taxon>Spermatophyta</taxon>
        <taxon>Magnoliopsida</taxon>
        <taxon>Liliopsida</taxon>
        <taxon>Poales</taxon>
        <taxon>Poaceae</taxon>
        <taxon>PACMAD clade</taxon>
        <taxon>Arundinoideae</taxon>
        <taxon>Arundineae</taxon>
        <taxon>Arundo</taxon>
    </lineage>
</organism>
<dbReference type="EMBL" id="GBRH01263257">
    <property type="protein sequence ID" value="JAD34638.1"/>
    <property type="molecule type" value="Transcribed_RNA"/>
</dbReference>
<name>A0A0A8ZAH0_ARUDO</name>
<reference evidence="1" key="1">
    <citation type="submission" date="2014-09" db="EMBL/GenBank/DDBJ databases">
        <authorList>
            <person name="Magalhaes I.L.F."/>
            <person name="Oliveira U."/>
            <person name="Santos F.R."/>
            <person name="Vidigal T.H.D.A."/>
            <person name="Brescovit A.D."/>
            <person name="Santos A.J."/>
        </authorList>
    </citation>
    <scope>NUCLEOTIDE SEQUENCE</scope>
    <source>
        <tissue evidence="1">Shoot tissue taken approximately 20 cm above the soil surface</tissue>
    </source>
</reference>
<reference evidence="1" key="2">
    <citation type="journal article" date="2015" name="Data Brief">
        <title>Shoot transcriptome of the giant reed, Arundo donax.</title>
        <authorList>
            <person name="Barrero R.A."/>
            <person name="Guerrero F.D."/>
            <person name="Moolhuijzen P."/>
            <person name="Goolsby J.A."/>
            <person name="Tidwell J."/>
            <person name="Bellgard S.E."/>
            <person name="Bellgard M.I."/>
        </authorList>
    </citation>
    <scope>NUCLEOTIDE SEQUENCE</scope>
    <source>
        <tissue evidence="1">Shoot tissue taken approximately 20 cm above the soil surface</tissue>
    </source>
</reference>
<accession>A0A0A8ZAH0</accession>
<evidence type="ECO:0000313" key="1">
    <source>
        <dbReference type="EMBL" id="JAD34638.1"/>
    </source>
</evidence>
<proteinExistence type="predicted"/>
<protein>
    <submittedName>
        <fullName evidence="1">Uncharacterized protein</fullName>
    </submittedName>
</protein>
<sequence length="25" mass="3041">MQKQKQKHAKQITVDICLMMSHKER</sequence>